<proteinExistence type="predicted"/>
<accession>A0A9Q3BYW6</accession>
<feature type="compositionally biased region" description="Polar residues" evidence="1">
    <location>
        <begin position="9"/>
        <end position="29"/>
    </location>
</feature>
<sequence length="106" mass="12065">MADFLGRLPSTSSSLSHNNLKSINSNQKVSSTTMYPFRGRLRHPGLTRFPQDVQFGAEINVQPLLSINDHHQFKTSTGDSEKRLIMEIFQVDLRLSSDTNIQMKMK</sequence>
<evidence type="ECO:0000313" key="3">
    <source>
        <dbReference type="Proteomes" id="UP000765509"/>
    </source>
</evidence>
<protein>
    <submittedName>
        <fullName evidence="2">Uncharacterized protein</fullName>
    </submittedName>
</protein>
<keyword evidence="3" id="KW-1185">Reference proteome</keyword>
<dbReference type="AlphaFoldDB" id="A0A9Q3BYW6"/>
<organism evidence="2 3">
    <name type="scientific">Austropuccinia psidii MF-1</name>
    <dbReference type="NCBI Taxonomy" id="1389203"/>
    <lineage>
        <taxon>Eukaryota</taxon>
        <taxon>Fungi</taxon>
        <taxon>Dikarya</taxon>
        <taxon>Basidiomycota</taxon>
        <taxon>Pucciniomycotina</taxon>
        <taxon>Pucciniomycetes</taxon>
        <taxon>Pucciniales</taxon>
        <taxon>Sphaerophragmiaceae</taxon>
        <taxon>Austropuccinia</taxon>
    </lineage>
</organism>
<evidence type="ECO:0000256" key="1">
    <source>
        <dbReference type="SAM" id="MobiDB-lite"/>
    </source>
</evidence>
<dbReference type="Proteomes" id="UP000765509">
    <property type="component" value="Unassembled WGS sequence"/>
</dbReference>
<feature type="region of interest" description="Disordered" evidence="1">
    <location>
        <begin position="1"/>
        <end position="29"/>
    </location>
</feature>
<name>A0A9Q3BYW6_9BASI</name>
<evidence type="ECO:0000313" key="2">
    <source>
        <dbReference type="EMBL" id="MBW0475141.1"/>
    </source>
</evidence>
<dbReference type="EMBL" id="AVOT02004000">
    <property type="protein sequence ID" value="MBW0475141.1"/>
    <property type="molecule type" value="Genomic_DNA"/>
</dbReference>
<comment type="caution">
    <text evidence="2">The sequence shown here is derived from an EMBL/GenBank/DDBJ whole genome shotgun (WGS) entry which is preliminary data.</text>
</comment>
<reference evidence="2" key="1">
    <citation type="submission" date="2021-03" db="EMBL/GenBank/DDBJ databases">
        <title>Draft genome sequence of rust myrtle Austropuccinia psidii MF-1, a brazilian biotype.</title>
        <authorList>
            <person name="Quecine M.C."/>
            <person name="Pachon D.M.R."/>
            <person name="Bonatelli M.L."/>
            <person name="Correr F.H."/>
            <person name="Franceschini L.M."/>
            <person name="Leite T.F."/>
            <person name="Margarido G.R.A."/>
            <person name="Almeida C.A."/>
            <person name="Ferrarezi J.A."/>
            <person name="Labate C.A."/>
        </authorList>
    </citation>
    <scope>NUCLEOTIDE SEQUENCE</scope>
    <source>
        <strain evidence="2">MF-1</strain>
    </source>
</reference>
<gene>
    <name evidence="2" type="ORF">O181_014856</name>
</gene>